<dbReference type="InterPro" id="IPR013107">
    <property type="entry name" value="Acyl-CoA_DH_C"/>
</dbReference>
<dbReference type="InterPro" id="IPR046373">
    <property type="entry name" value="Acyl-CoA_Oxase/DH_mid-dom_sf"/>
</dbReference>
<dbReference type="RefSeq" id="WP_311637807.1">
    <property type="nucleotide sequence ID" value="NZ_JAVRFF010000072.1"/>
</dbReference>
<dbReference type="InterPro" id="IPR009100">
    <property type="entry name" value="AcylCoA_DH/oxidase_NM_dom_sf"/>
</dbReference>
<reference evidence="3" key="1">
    <citation type="submission" date="2024-05" db="EMBL/GenBank/DDBJ databases">
        <title>30 novel species of actinomycetes from the DSMZ collection.</title>
        <authorList>
            <person name="Nouioui I."/>
        </authorList>
    </citation>
    <scope>NUCLEOTIDE SEQUENCE</scope>
    <source>
        <strain evidence="3">DSM 41014</strain>
    </source>
</reference>
<evidence type="ECO:0000313" key="3">
    <source>
        <dbReference type="EMBL" id="MDT0477776.1"/>
    </source>
</evidence>
<comment type="caution">
    <text evidence="3">The sequence shown here is derived from an EMBL/GenBank/DDBJ whole genome shotgun (WGS) entry which is preliminary data.</text>
</comment>
<dbReference type="EMBL" id="JAVRFF010000072">
    <property type="protein sequence ID" value="MDT0477776.1"/>
    <property type="molecule type" value="Genomic_DNA"/>
</dbReference>
<name>A0ABU2UWW4_9ACTN</name>
<sequence>MMSDFPVSEHGQVLLAEAADSERHSRLTEASVTALRDSGSSALRTPIEYGGQWADAPTVTRRLTELGRVCPSAAWIAGTCATSKTMVALRHGTLAREEFFADPEALACGSGLPTGRGTHEADGVRVTGRWDNVSGCESAEWANVSLMVDGAYHLAAIPLADLAIERNWHMAGMRGTGSQRLVADGLLVPAHRVARSDPPQPREQLFFGLCLLAPLVGAAQGALDAVRDMFRSDRRPFMTSYPRMGDSLGARHWLADASSLVDRAGRTALTIARDSARDDLSALDLAHLRASTAGAAKDCRDAVDLMLDLHGAGGFRETNSLQRYWRDLAVGSRHPVFSGYLAAESLGTALIP</sequence>
<proteinExistence type="predicted"/>
<evidence type="ECO:0000256" key="1">
    <source>
        <dbReference type="ARBA" id="ARBA00023002"/>
    </source>
</evidence>
<keyword evidence="1" id="KW-0560">Oxidoreductase</keyword>
<accession>A0ABU2UWW4</accession>
<feature type="domain" description="Acyl-CoA dehydrogenase C-terminal" evidence="2">
    <location>
        <begin position="210"/>
        <end position="337"/>
    </location>
</feature>
<evidence type="ECO:0000313" key="4">
    <source>
        <dbReference type="Proteomes" id="UP001180489"/>
    </source>
</evidence>
<dbReference type="SUPFAM" id="SSF47203">
    <property type="entry name" value="Acyl-CoA dehydrogenase C-terminal domain-like"/>
    <property type="match status" value="1"/>
</dbReference>
<evidence type="ECO:0000259" key="2">
    <source>
        <dbReference type="Pfam" id="PF08028"/>
    </source>
</evidence>
<dbReference type="SUPFAM" id="SSF56645">
    <property type="entry name" value="Acyl-CoA dehydrogenase NM domain-like"/>
    <property type="match status" value="1"/>
</dbReference>
<keyword evidence="4" id="KW-1185">Reference proteome</keyword>
<gene>
    <name evidence="3" type="ORF">RM863_37210</name>
</gene>
<dbReference type="PIRSF" id="PIRSF016578">
    <property type="entry name" value="HsaA"/>
    <property type="match status" value="1"/>
</dbReference>
<organism evidence="3 4">
    <name type="scientific">Streptomyces hintoniae</name>
    <dbReference type="NCBI Taxonomy" id="3075521"/>
    <lineage>
        <taxon>Bacteria</taxon>
        <taxon>Bacillati</taxon>
        <taxon>Actinomycetota</taxon>
        <taxon>Actinomycetes</taxon>
        <taxon>Kitasatosporales</taxon>
        <taxon>Streptomycetaceae</taxon>
        <taxon>Streptomyces</taxon>
    </lineage>
</organism>
<dbReference type="Pfam" id="PF08028">
    <property type="entry name" value="Acyl-CoA_dh_2"/>
    <property type="match status" value="1"/>
</dbReference>
<dbReference type="InterPro" id="IPR037069">
    <property type="entry name" value="AcylCoA_DH/ox_N_sf"/>
</dbReference>
<dbReference type="Gene3D" id="1.10.540.10">
    <property type="entry name" value="Acyl-CoA dehydrogenase/oxidase, N-terminal domain"/>
    <property type="match status" value="1"/>
</dbReference>
<dbReference type="Gene3D" id="1.20.140.10">
    <property type="entry name" value="Butyryl-CoA Dehydrogenase, subunit A, domain 3"/>
    <property type="match status" value="1"/>
</dbReference>
<dbReference type="Proteomes" id="UP001180489">
    <property type="component" value="Unassembled WGS sequence"/>
</dbReference>
<protein>
    <submittedName>
        <fullName evidence="3">Acyl-CoA dehydrogenase</fullName>
    </submittedName>
</protein>
<dbReference type="InterPro" id="IPR036250">
    <property type="entry name" value="AcylCo_DH-like_C"/>
</dbReference>
<dbReference type="Gene3D" id="2.40.110.10">
    <property type="entry name" value="Butyryl-CoA Dehydrogenase, subunit A, domain 2"/>
    <property type="match status" value="1"/>
</dbReference>